<name>A0AA37WR80_9GAMM</name>
<keyword evidence="1" id="KW-0472">Membrane</keyword>
<keyword evidence="1" id="KW-0812">Transmembrane</keyword>
<evidence type="ECO:0000313" key="3">
    <source>
        <dbReference type="EMBL" id="GLS28162.1"/>
    </source>
</evidence>
<sequence length="169" mass="18396">MNSNFSKSNQRGATLIVCMILLLIITVIGSSMVRDVGMQTSMVRNSQLSKAAFNQANSEINAYFANGDKVWEDIDDLLSDENLTVKEYSEELEDKPLSADETDAFSQSSRVEVIVDKSTGKPLTSVCASGFPVQNGCYQFIMTSEASIDGTGSRSRQVVTFTHISATSI</sequence>
<dbReference type="Proteomes" id="UP001156870">
    <property type="component" value="Unassembled WGS sequence"/>
</dbReference>
<evidence type="ECO:0000256" key="1">
    <source>
        <dbReference type="SAM" id="Phobius"/>
    </source>
</evidence>
<reference evidence="3 4" key="1">
    <citation type="journal article" date="2014" name="Int. J. Syst. Evol. Microbiol.">
        <title>Complete genome sequence of Corynebacterium casei LMG S-19264T (=DSM 44701T), isolated from a smear-ripened cheese.</title>
        <authorList>
            <consortium name="US DOE Joint Genome Institute (JGI-PGF)"/>
            <person name="Walter F."/>
            <person name="Albersmeier A."/>
            <person name="Kalinowski J."/>
            <person name="Ruckert C."/>
        </authorList>
    </citation>
    <scope>NUCLEOTIDE SEQUENCE [LARGE SCALE GENOMIC DNA]</scope>
    <source>
        <strain evidence="3 4">NBRC 110095</strain>
    </source>
</reference>
<dbReference type="EMBL" id="BSPD01000102">
    <property type="protein sequence ID" value="GLS28162.1"/>
    <property type="molecule type" value="Genomic_DNA"/>
</dbReference>
<evidence type="ECO:0000259" key="2">
    <source>
        <dbReference type="Pfam" id="PF14341"/>
    </source>
</evidence>
<feature type="transmembrane region" description="Helical" evidence="1">
    <location>
        <begin position="12"/>
        <end position="33"/>
    </location>
</feature>
<organism evidence="3 4">
    <name type="scientific">Marinibactrum halimedae</name>
    <dbReference type="NCBI Taxonomy" id="1444977"/>
    <lineage>
        <taxon>Bacteria</taxon>
        <taxon>Pseudomonadati</taxon>
        <taxon>Pseudomonadota</taxon>
        <taxon>Gammaproteobacteria</taxon>
        <taxon>Cellvibrionales</taxon>
        <taxon>Cellvibrionaceae</taxon>
        <taxon>Marinibactrum</taxon>
    </lineage>
</organism>
<proteinExistence type="predicted"/>
<keyword evidence="1" id="KW-1133">Transmembrane helix</keyword>
<feature type="domain" description="Type 4 fimbrial biogenesis protein PilX N-terminal" evidence="2">
    <location>
        <begin position="11"/>
        <end position="56"/>
    </location>
</feature>
<dbReference type="InterPro" id="IPR025746">
    <property type="entry name" value="PilX_N_dom"/>
</dbReference>
<gene>
    <name evidence="3" type="ORF">GCM10007877_38810</name>
</gene>
<comment type="caution">
    <text evidence="3">The sequence shown here is derived from an EMBL/GenBank/DDBJ whole genome shotgun (WGS) entry which is preliminary data.</text>
</comment>
<dbReference type="AlphaFoldDB" id="A0AA37WR80"/>
<dbReference type="Pfam" id="PF14341">
    <property type="entry name" value="PilX_N"/>
    <property type="match status" value="1"/>
</dbReference>
<accession>A0AA37WR80</accession>
<evidence type="ECO:0000313" key="4">
    <source>
        <dbReference type="Proteomes" id="UP001156870"/>
    </source>
</evidence>
<keyword evidence="4" id="KW-1185">Reference proteome</keyword>
<protein>
    <recommendedName>
        <fullName evidence="2">Type 4 fimbrial biogenesis protein PilX N-terminal domain-containing protein</fullName>
    </recommendedName>
</protein>